<dbReference type="Pfam" id="PF17917">
    <property type="entry name" value="RT_RNaseH"/>
    <property type="match status" value="1"/>
</dbReference>
<gene>
    <name evidence="8" type="ORF">C0J50_12710</name>
</gene>
<organism evidence="8 9">
    <name type="scientific">Silurus asotus</name>
    <name type="common">Amur catfish</name>
    <name type="synonym">Parasilurus asotus</name>
    <dbReference type="NCBI Taxonomy" id="30991"/>
    <lineage>
        <taxon>Eukaryota</taxon>
        <taxon>Metazoa</taxon>
        <taxon>Chordata</taxon>
        <taxon>Craniata</taxon>
        <taxon>Vertebrata</taxon>
        <taxon>Euteleostomi</taxon>
        <taxon>Actinopterygii</taxon>
        <taxon>Neopterygii</taxon>
        <taxon>Teleostei</taxon>
        <taxon>Ostariophysi</taxon>
        <taxon>Siluriformes</taxon>
        <taxon>Siluridae</taxon>
        <taxon>Silurus</taxon>
    </lineage>
</organism>
<proteinExistence type="predicted"/>
<keyword evidence="1" id="KW-0808">Transferase</keyword>
<dbReference type="Proteomes" id="UP001205998">
    <property type="component" value="Unassembled WGS sequence"/>
</dbReference>
<dbReference type="PANTHER" id="PTHR37984:SF5">
    <property type="entry name" value="PROTEIN NYNRIN-LIKE"/>
    <property type="match status" value="1"/>
</dbReference>
<evidence type="ECO:0000256" key="3">
    <source>
        <dbReference type="ARBA" id="ARBA00022722"/>
    </source>
</evidence>
<dbReference type="InterPro" id="IPR041373">
    <property type="entry name" value="RT_RNaseH"/>
</dbReference>
<comment type="caution">
    <text evidence="8">The sequence shown here is derived from an EMBL/GenBank/DDBJ whole genome shotgun (WGS) entry which is preliminary data.</text>
</comment>
<keyword evidence="5" id="KW-0378">Hydrolase</keyword>
<keyword evidence="2" id="KW-0548">Nucleotidyltransferase</keyword>
<dbReference type="EMBL" id="MU537043">
    <property type="protein sequence ID" value="KAI5629314.1"/>
    <property type="molecule type" value="Genomic_DNA"/>
</dbReference>
<dbReference type="CDD" id="cd09274">
    <property type="entry name" value="RNase_HI_RT_Ty3"/>
    <property type="match status" value="1"/>
</dbReference>
<protein>
    <recommendedName>
        <fullName evidence="7">Reverse transcriptase RNase H-like domain-containing protein</fullName>
    </recommendedName>
</protein>
<name>A0AAD5B685_SILAS</name>
<dbReference type="InterPro" id="IPR043502">
    <property type="entry name" value="DNA/RNA_pol_sf"/>
</dbReference>
<sequence>MEVNGSDVTLKLDTGAQDKPLKVSTDASQAGLGAVLLQRHDMEWYKVAYTSRTMTSVEGNFAQIERETLGAVFGCERFHEYIYGRSVILETDHKPLIAISKKSLGEVPLHIQRLMLRLQKYYLMFEYKP</sequence>
<feature type="non-terminal residue" evidence="8">
    <location>
        <position position="1"/>
    </location>
</feature>
<evidence type="ECO:0000256" key="6">
    <source>
        <dbReference type="ARBA" id="ARBA00022918"/>
    </source>
</evidence>
<evidence type="ECO:0000259" key="7">
    <source>
        <dbReference type="Pfam" id="PF17917"/>
    </source>
</evidence>
<evidence type="ECO:0000256" key="1">
    <source>
        <dbReference type="ARBA" id="ARBA00022679"/>
    </source>
</evidence>
<dbReference type="SUPFAM" id="SSF56672">
    <property type="entry name" value="DNA/RNA polymerases"/>
    <property type="match status" value="1"/>
</dbReference>
<keyword evidence="3" id="KW-0540">Nuclease</keyword>
<evidence type="ECO:0000256" key="2">
    <source>
        <dbReference type="ARBA" id="ARBA00022695"/>
    </source>
</evidence>
<accession>A0AAD5B685</accession>
<dbReference type="Gene3D" id="3.10.20.370">
    <property type="match status" value="1"/>
</dbReference>
<evidence type="ECO:0000313" key="9">
    <source>
        <dbReference type="Proteomes" id="UP001205998"/>
    </source>
</evidence>
<dbReference type="GO" id="GO:0004519">
    <property type="term" value="F:endonuclease activity"/>
    <property type="evidence" value="ECO:0007669"/>
    <property type="project" value="UniProtKB-KW"/>
</dbReference>
<evidence type="ECO:0000256" key="5">
    <source>
        <dbReference type="ARBA" id="ARBA00022801"/>
    </source>
</evidence>
<dbReference type="GO" id="GO:0016787">
    <property type="term" value="F:hydrolase activity"/>
    <property type="evidence" value="ECO:0007669"/>
    <property type="project" value="UniProtKB-KW"/>
</dbReference>
<evidence type="ECO:0000256" key="4">
    <source>
        <dbReference type="ARBA" id="ARBA00022759"/>
    </source>
</evidence>
<dbReference type="AlphaFoldDB" id="A0AAD5B685"/>
<evidence type="ECO:0000313" key="8">
    <source>
        <dbReference type="EMBL" id="KAI5629314.1"/>
    </source>
</evidence>
<feature type="domain" description="Reverse transcriptase RNase H-like" evidence="7">
    <location>
        <begin position="18"/>
        <end position="121"/>
    </location>
</feature>
<dbReference type="InterPro" id="IPR050951">
    <property type="entry name" value="Retrovirus_Pol_polyprotein"/>
</dbReference>
<keyword evidence="4" id="KW-0255">Endonuclease</keyword>
<dbReference type="GO" id="GO:0003964">
    <property type="term" value="F:RNA-directed DNA polymerase activity"/>
    <property type="evidence" value="ECO:0007669"/>
    <property type="project" value="UniProtKB-KW"/>
</dbReference>
<keyword evidence="6" id="KW-0695">RNA-directed DNA polymerase</keyword>
<dbReference type="FunFam" id="3.10.20.370:FF:000001">
    <property type="entry name" value="Retrovirus-related Pol polyprotein from transposon 17.6-like protein"/>
    <property type="match status" value="1"/>
</dbReference>
<keyword evidence="9" id="KW-1185">Reference proteome</keyword>
<dbReference type="PANTHER" id="PTHR37984">
    <property type="entry name" value="PROTEIN CBG26694"/>
    <property type="match status" value="1"/>
</dbReference>
<reference evidence="8" key="1">
    <citation type="submission" date="2018-07" db="EMBL/GenBank/DDBJ databases">
        <title>Comparative genomics of catfishes provides insights into carnivory and benthic adaptation.</title>
        <authorList>
            <person name="Zhang Y."/>
            <person name="Wang D."/>
            <person name="Peng Z."/>
            <person name="Zheng S."/>
            <person name="Shao F."/>
            <person name="Tao W."/>
        </authorList>
    </citation>
    <scope>NUCLEOTIDE SEQUENCE</scope>
    <source>
        <strain evidence="8">Chongqing</strain>
    </source>
</reference>